<dbReference type="Pfam" id="PF01593">
    <property type="entry name" value="Amino_oxidase"/>
    <property type="match status" value="1"/>
</dbReference>
<proteinExistence type="predicted"/>
<dbReference type="Gene3D" id="1.10.405.10">
    <property type="entry name" value="Guanine Nucleotide Dissociation Inhibitor, domain 1"/>
    <property type="match status" value="1"/>
</dbReference>
<evidence type="ECO:0000259" key="1">
    <source>
        <dbReference type="Pfam" id="PF01593"/>
    </source>
</evidence>
<feature type="domain" description="Amine oxidase" evidence="1">
    <location>
        <begin position="112"/>
        <end position="569"/>
    </location>
</feature>
<dbReference type="InterPro" id="IPR050281">
    <property type="entry name" value="Flavin_monoamine_oxidase"/>
</dbReference>
<reference evidence="2 3" key="1">
    <citation type="submission" date="2008-07" db="EMBL/GenBank/DDBJ databases">
        <authorList>
            <person name="Tandeau de Marsac N."/>
            <person name="Ferriera S."/>
            <person name="Johnson J."/>
            <person name="Kravitz S."/>
            <person name="Beeson K."/>
            <person name="Sutton G."/>
            <person name="Rogers Y.-H."/>
            <person name="Friedman R."/>
            <person name="Frazier M."/>
            <person name="Venter J.C."/>
        </authorList>
    </citation>
    <scope>NUCLEOTIDE SEQUENCE [LARGE SCALE GENOMIC DNA]</scope>
    <source>
        <strain evidence="2 3">PCC 7420</strain>
    </source>
</reference>
<dbReference type="Gene3D" id="1.10.10.1620">
    <property type="match status" value="1"/>
</dbReference>
<dbReference type="PANTHER" id="PTHR10742">
    <property type="entry name" value="FLAVIN MONOAMINE OXIDASE"/>
    <property type="match status" value="1"/>
</dbReference>
<dbReference type="Gene3D" id="3.90.660.10">
    <property type="match status" value="1"/>
</dbReference>
<dbReference type="Gene3D" id="3.50.50.60">
    <property type="entry name" value="FAD/NAD(P)-binding domain"/>
    <property type="match status" value="1"/>
</dbReference>
<name>B4VR07_9CYAN</name>
<dbReference type="Proteomes" id="UP000003835">
    <property type="component" value="Unassembled WGS sequence"/>
</dbReference>
<sequence length="576" mass="64952">MVPKPLLGSLGDQAPTNARYIMANAIALPLLPDVPRLTSLQPLDGACAPRLRVNLALGIIVIVSESMFNPYRYQQQLNQPFSFDRLYSHPGSLDSYDSQGSRQSIGIIGGGIAGLTCAYELSQLQHQVTLLEASGRLGGRIYTHYFSDGTHAELGAMRVPASHGCTLHYMDKFKLKRRQFVSYNPAAYYYLRGQKTRLNKYKPLLYNYNLTPEEQQDPAVIYETILEELIESLSNQEKWEMFSPSFTSSRLREYDSLSVTQYFRDRLSPDAFEFVGHATGMLHYNQVSLLNGLIDFLAWHRVEQYKLVGGMETLVNAFAERIPGDIQTQAQVTAIELTDSGVKLHWNSLQGKQSAEFDFVICTVPTTALAKIDFDPPLPVKQREAINSLGYCSAAKTLFHCTARPWEFEDGIYGGGSFTDLNIEKCWYPDDNAILADKQSDNPDWIACDRERSHQPSAFTAAYRWEGNSRKFRSLEEGDRTELTLREVKQLHPQIEPYVDDIVHYIWDEKAKLGSGSYAFFAPGEHERYQGWLGESYPHQQPRVFFAGEHLGINHASVQGAIQTALAATIDVLENS</sequence>
<dbReference type="PANTHER" id="PTHR10742:SF342">
    <property type="entry name" value="AMINE OXIDASE"/>
    <property type="match status" value="1"/>
</dbReference>
<gene>
    <name evidence="2" type="ORF">MC7420_6275</name>
</gene>
<dbReference type="HOGENOM" id="CLU_004498_8_3_3"/>
<dbReference type="InterPro" id="IPR036188">
    <property type="entry name" value="FAD/NAD-bd_sf"/>
</dbReference>
<keyword evidence="3" id="KW-1185">Reference proteome</keyword>
<dbReference type="InterPro" id="IPR002937">
    <property type="entry name" value="Amino_oxidase"/>
</dbReference>
<dbReference type="SUPFAM" id="SSF51905">
    <property type="entry name" value="FAD/NAD(P)-binding domain"/>
    <property type="match status" value="1"/>
</dbReference>
<evidence type="ECO:0000313" key="3">
    <source>
        <dbReference type="Proteomes" id="UP000003835"/>
    </source>
</evidence>
<dbReference type="GO" id="GO:0001716">
    <property type="term" value="F:L-amino-acid oxidase activity"/>
    <property type="evidence" value="ECO:0007669"/>
    <property type="project" value="TreeGrafter"/>
</dbReference>
<dbReference type="STRING" id="118168.MC7420_6275"/>
<dbReference type="SUPFAM" id="SSF54373">
    <property type="entry name" value="FAD-linked reductases, C-terminal domain"/>
    <property type="match status" value="1"/>
</dbReference>
<protein>
    <submittedName>
        <fullName evidence="2">Amine oxidase, flavin-containing superfamily</fullName>
    </submittedName>
</protein>
<accession>B4VR07</accession>
<dbReference type="AlphaFoldDB" id="B4VR07"/>
<organism evidence="2 3">
    <name type="scientific">Coleofasciculus chthonoplastes PCC 7420</name>
    <dbReference type="NCBI Taxonomy" id="118168"/>
    <lineage>
        <taxon>Bacteria</taxon>
        <taxon>Bacillati</taxon>
        <taxon>Cyanobacteriota</taxon>
        <taxon>Cyanophyceae</taxon>
        <taxon>Coleofasciculales</taxon>
        <taxon>Coleofasciculaceae</taxon>
        <taxon>Coleofasciculus</taxon>
    </lineage>
</organism>
<dbReference type="GO" id="GO:0009063">
    <property type="term" value="P:amino acid catabolic process"/>
    <property type="evidence" value="ECO:0007669"/>
    <property type="project" value="TreeGrafter"/>
</dbReference>
<evidence type="ECO:0000313" key="2">
    <source>
        <dbReference type="EMBL" id="EDX75620.1"/>
    </source>
</evidence>
<dbReference type="eggNOG" id="COG1231">
    <property type="taxonomic scope" value="Bacteria"/>
</dbReference>
<dbReference type="EMBL" id="DS989848">
    <property type="protein sequence ID" value="EDX75620.1"/>
    <property type="molecule type" value="Genomic_DNA"/>
</dbReference>